<dbReference type="Proteomes" id="UP001162480">
    <property type="component" value="Chromosome 7"/>
</dbReference>
<protein>
    <submittedName>
        <fullName evidence="1">Uncharacterized protein</fullName>
    </submittedName>
</protein>
<evidence type="ECO:0000313" key="1">
    <source>
        <dbReference type="EMBL" id="CAI9726394.1"/>
    </source>
</evidence>
<name>A0AA36F6Q7_OCTVU</name>
<evidence type="ECO:0000313" key="2">
    <source>
        <dbReference type="Proteomes" id="UP001162480"/>
    </source>
</evidence>
<organism evidence="1 2">
    <name type="scientific">Octopus vulgaris</name>
    <name type="common">Common octopus</name>
    <dbReference type="NCBI Taxonomy" id="6645"/>
    <lineage>
        <taxon>Eukaryota</taxon>
        <taxon>Metazoa</taxon>
        <taxon>Spiralia</taxon>
        <taxon>Lophotrochozoa</taxon>
        <taxon>Mollusca</taxon>
        <taxon>Cephalopoda</taxon>
        <taxon>Coleoidea</taxon>
        <taxon>Octopodiformes</taxon>
        <taxon>Octopoda</taxon>
        <taxon>Incirrata</taxon>
        <taxon>Octopodidae</taxon>
        <taxon>Octopus</taxon>
    </lineage>
</organism>
<sequence length="105" mass="11632">MLSDSSSGPLCFEFKYCQNQLCLSFGVDKIKYQSCIGINVINKALSPKISDLVPIVERIIIIMEASKLAELLAMPSGVSFGSLRSTFKYCHGQLCLSSFWWGSIK</sequence>
<accession>A0AA36F6Q7</accession>
<gene>
    <name evidence="1" type="ORF">OCTVUL_1B008330</name>
</gene>
<reference evidence="1" key="1">
    <citation type="submission" date="2023-08" db="EMBL/GenBank/DDBJ databases">
        <authorList>
            <person name="Alioto T."/>
            <person name="Alioto T."/>
            <person name="Gomez Garrido J."/>
        </authorList>
    </citation>
    <scope>NUCLEOTIDE SEQUENCE</scope>
</reference>
<proteinExistence type="predicted"/>
<dbReference type="EMBL" id="OX597820">
    <property type="protein sequence ID" value="CAI9726394.1"/>
    <property type="molecule type" value="Genomic_DNA"/>
</dbReference>
<keyword evidence="2" id="KW-1185">Reference proteome</keyword>
<dbReference type="AlphaFoldDB" id="A0AA36F6Q7"/>